<feature type="compositionally biased region" description="Basic and acidic residues" evidence="1">
    <location>
        <begin position="1"/>
        <end position="11"/>
    </location>
</feature>
<dbReference type="GO" id="GO:0048367">
    <property type="term" value="P:shoot system development"/>
    <property type="evidence" value="ECO:0007669"/>
    <property type="project" value="InterPro"/>
</dbReference>
<feature type="region of interest" description="Disordered" evidence="1">
    <location>
        <begin position="1"/>
        <end position="61"/>
    </location>
</feature>
<dbReference type="GO" id="GO:0048364">
    <property type="term" value="P:root development"/>
    <property type="evidence" value="ECO:0007669"/>
    <property type="project" value="InterPro"/>
</dbReference>
<accession>A0A6P8CKR1</accession>
<feature type="compositionally biased region" description="Low complexity" evidence="1">
    <location>
        <begin position="45"/>
        <end position="60"/>
    </location>
</feature>
<reference evidence="3" key="2">
    <citation type="submission" date="2025-08" db="UniProtKB">
        <authorList>
            <consortium name="RefSeq"/>
        </authorList>
    </citation>
    <scope>IDENTIFICATION</scope>
    <source>
        <tissue evidence="3">Leaf</tissue>
    </source>
</reference>
<dbReference type="OrthoDB" id="995074at2759"/>
<evidence type="ECO:0000313" key="2">
    <source>
        <dbReference type="Proteomes" id="UP000515151"/>
    </source>
</evidence>
<dbReference type="Proteomes" id="UP000515151">
    <property type="component" value="Chromosome 2"/>
</dbReference>
<proteinExistence type="predicted"/>
<keyword evidence="2" id="KW-1185">Reference proteome</keyword>
<dbReference type="RefSeq" id="XP_031382969.1">
    <property type="nucleotide sequence ID" value="XM_031527109.1"/>
</dbReference>
<protein>
    <submittedName>
        <fullName evidence="3">Uncharacterized protein LOC116197085</fullName>
    </submittedName>
</protein>
<dbReference type="InterPro" id="IPR004320">
    <property type="entry name" value="BPS1_pln"/>
</dbReference>
<dbReference type="GeneID" id="116197085"/>
<name>A0A6P8CKR1_PUNGR</name>
<gene>
    <name evidence="3" type="primary">LOC116197085</name>
</gene>
<organism evidence="2 3">
    <name type="scientific">Punica granatum</name>
    <name type="common">Pomegranate</name>
    <dbReference type="NCBI Taxonomy" id="22663"/>
    <lineage>
        <taxon>Eukaryota</taxon>
        <taxon>Viridiplantae</taxon>
        <taxon>Streptophyta</taxon>
        <taxon>Embryophyta</taxon>
        <taxon>Tracheophyta</taxon>
        <taxon>Spermatophyta</taxon>
        <taxon>Magnoliopsida</taxon>
        <taxon>eudicotyledons</taxon>
        <taxon>Gunneridae</taxon>
        <taxon>Pentapetalae</taxon>
        <taxon>rosids</taxon>
        <taxon>malvids</taxon>
        <taxon>Myrtales</taxon>
        <taxon>Lythraceae</taxon>
        <taxon>Punica</taxon>
    </lineage>
</organism>
<sequence length="127" mass="13839">MNSEAGGRKFEMASSSSNKFHHARSNSLPSRPHPVVSQVEENLHSTRASGAASSTSSLTSNKLTGLQDLHESVEKPLSLALVQMGVTQQSHERWVDELLDGSLRLLDLCCTAKNSLLQTKEALQELQ</sequence>
<evidence type="ECO:0000256" key="1">
    <source>
        <dbReference type="SAM" id="MobiDB-lite"/>
    </source>
</evidence>
<dbReference type="PANTHER" id="PTHR33070:SF129">
    <property type="entry name" value="DUF241 DOMAIN PROTEIN"/>
    <property type="match status" value="1"/>
</dbReference>
<reference evidence="2" key="1">
    <citation type="journal article" date="2020" name="Plant Biotechnol. J.">
        <title>The pomegranate (Punica granatum L.) draft genome dissects genetic divergence between soft- and hard-seeded cultivars.</title>
        <authorList>
            <person name="Luo X."/>
            <person name="Li H."/>
            <person name="Wu Z."/>
            <person name="Yao W."/>
            <person name="Zhao P."/>
            <person name="Cao D."/>
            <person name="Yu H."/>
            <person name="Li K."/>
            <person name="Poudel K."/>
            <person name="Zhao D."/>
            <person name="Zhang F."/>
            <person name="Xia X."/>
            <person name="Chen L."/>
            <person name="Wang Q."/>
            <person name="Jing D."/>
            <person name="Cao S."/>
        </authorList>
    </citation>
    <scope>NUCLEOTIDE SEQUENCE [LARGE SCALE GENOMIC DNA]</scope>
    <source>
        <strain evidence="2">cv. Tunisia</strain>
    </source>
</reference>
<evidence type="ECO:0000313" key="3">
    <source>
        <dbReference type="RefSeq" id="XP_031382969.1"/>
    </source>
</evidence>
<dbReference type="AlphaFoldDB" id="A0A6P8CKR1"/>
<dbReference type="Pfam" id="PF03087">
    <property type="entry name" value="BPS1"/>
    <property type="match status" value="1"/>
</dbReference>
<dbReference type="PANTHER" id="PTHR33070">
    <property type="entry name" value="OS06G0725500 PROTEIN"/>
    <property type="match status" value="1"/>
</dbReference>